<evidence type="ECO:0000313" key="2">
    <source>
        <dbReference type="EMBL" id="MVW73758.1"/>
    </source>
</evidence>
<keyword evidence="1" id="KW-0732">Signal</keyword>
<gene>
    <name evidence="2" type="ORF">GJV18_00390</name>
</gene>
<dbReference type="Pfam" id="PF20531">
    <property type="entry name" value="DUF6746"/>
    <property type="match status" value="1"/>
</dbReference>
<dbReference type="InterPro" id="IPR046634">
    <property type="entry name" value="DUF6746"/>
</dbReference>
<reference evidence="2 3" key="1">
    <citation type="submission" date="2019-11" db="EMBL/GenBank/DDBJ databases">
        <title>Pseudomonas flavidum sp. nov., isolated from Baiyang Lake.</title>
        <authorList>
            <person name="Zhao Y."/>
        </authorList>
    </citation>
    <scope>NUCLEOTIDE SEQUENCE [LARGE SCALE GENOMIC DNA]</scope>
    <source>
        <strain evidence="3">R-22-3 w-18</strain>
    </source>
</reference>
<dbReference type="EMBL" id="WKJZ01000001">
    <property type="protein sequence ID" value="MVW73758.1"/>
    <property type="molecule type" value="Genomic_DNA"/>
</dbReference>
<sequence>MRSFMQLSALSLALLFSAAGLASERVVDHYKGKPAASLPEAVANFSEYNAKLEAILAQGSLSAADLHSIHELTYTLENALKRINQDFAALGETLEQVHVASETADNATVQQQGQAYLQTARQVIR</sequence>
<feature type="signal peptide" evidence="1">
    <location>
        <begin position="1"/>
        <end position="22"/>
    </location>
</feature>
<accession>A0A6I4KQ19</accession>
<dbReference type="RefSeq" id="WP_160342744.1">
    <property type="nucleotide sequence ID" value="NZ_WKJZ01000001.1"/>
</dbReference>
<dbReference type="Proteomes" id="UP000429555">
    <property type="component" value="Unassembled WGS sequence"/>
</dbReference>
<name>A0A6I4KQ19_9PSED</name>
<keyword evidence="3" id="KW-1185">Reference proteome</keyword>
<proteinExistence type="predicted"/>
<feature type="chain" id="PRO_5026009238" evidence="1">
    <location>
        <begin position="23"/>
        <end position="125"/>
    </location>
</feature>
<evidence type="ECO:0000256" key="1">
    <source>
        <dbReference type="SAM" id="SignalP"/>
    </source>
</evidence>
<evidence type="ECO:0000313" key="3">
    <source>
        <dbReference type="Proteomes" id="UP000429555"/>
    </source>
</evidence>
<organism evidence="2 3">
    <name type="scientific">Pseudomonas xionganensis</name>
    <dbReference type="NCBI Taxonomy" id="2654845"/>
    <lineage>
        <taxon>Bacteria</taxon>
        <taxon>Pseudomonadati</taxon>
        <taxon>Pseudomonadota</taxon>
        <taxon>Gammaproteobacteria</taxon>
        <taxon>Pseudomonadales</taxon>
        <taxon>Pseudomonadaceae</taxon>
        <taxon>Pseudomonas</taxon>
    </lineage>
</organism>
<protein>
    <submittedName>
        <fullName evidence="2">Uncharacterized protein</fullName>
    </submittedName>
</protein>
<comment type="caution">
    <text evidence="2">The sequence shown here is derived from an EMBL/GenBank/DDBJ whole genome shotgun (WGS) entry which is preliminary data.</text>
</comment>
<dbReference type="AlphaFoldDB" id="A0A6I4KQ19"/>